<dbReference type="Proteomes" id="UP000494163">
    <property type="component" value="Chromosome 2L"/>
</dbReference>
<feature type="non-terminal residue" evidence="1">
    <location>
        <position position="389"/>
    </location>
</feature>
<dbReference type="OrthoDB" id="7870334at2759"/>
<dbReference type="AlphaFoldDB" id="A0A0M5IWA1"/>
<name>A0A0M5IWA1_DROBS</name>
<evidence type="ECO:0000313" key="2">
    <source>
        <dbReference type="Proteomes" id="UP000494163"/>
    </source>
</evidence>
<evidence type="ECO:0000313" key="1">
    <source>
        <dbReference type="EMBL" id="ALC38924.1"/>
    </source>
</evidence>
<accession>A0A0M5IWA1</accession>
<organism evidence="1 2">
    <name type="scientific">Drosophila busckii</name>
    <name type="common">Fruit fly</name>
    <dbReference type="NCBI Taxonomy" id="30019"/>
    <lineage>
        <taxon>Eukaryota</taxon>
        <taxon>Metazoa</taxon>
        <taxon>Ecdysozoa</taxon>
        <taxon>Arthropoda</taxon>
        <taxon>Hexapoda</taxon>
        <taxon>Insecta</taxon>
        <taxon>Pterygota</taxon>
        <taxon>Neoptera</taxon>
        <taxon>Endopterygota</taxon>
        <taxon>Diptera</taxon>
        <taxon>Brachycera</taxon>
        <taxon>Muscomorpha</taxon>
        <taxon>Ephydroidea</taxon>
        <taxon>Drosophilidae</taxon>
        <taxon>Drosophila</taxon>
    </lineage>
</organism>
<reference evidence="1 2" key="1">
    <citation type="submission" date="2015-08" db="EMBL/GenBank/DDBJ databases">
        <title>Ancestral chromatin configuration constrains chromatin evolution on differentiating sex chromosomes in Drosophila.</title>
        <authorList>
            <person name="Zhou Q."/>
            <person name="Bachtrog D."/>
        </authorList>
    </citation>
    <scope>NUCLEOTIDE SEQUENCE [LARGE SCALE GENOMIC DNA]</scope>
    <source>
        <tissue evidence="1">Whole larvae</tissue>
    </source>
</reference>
<proteinExistence type="predicted"/>
<sequence>MPAPTAEDQEKDKSIVKEINALLAANKTGHYVGNREFEQQFYVLKHAVDLDAKDWKVKRHAYDKFNDYNANRLKLESELDARIAAVEKSLSGKLPSKCRKFYNNQFVELKSARSESNELKRYKLKQHSVLCAKSSEEESESDEDTNEVDDLFWWWPFGDNTSEEKKKKRRRKKQQSHGCHQSCCDPRREAQYKRYAFGSGKGHFQNNEEYISKKTYLRNMYSAQYCGNAANYGLLDNFLKYNYVRFKLEESIEVSSFKCYAICCDPRREALYKRVAFGRGRGYVRKNQEYQQKKQYLRINHWRGYCENVGNYGLVDNFLMYNHVRLKLEGCIESRIGKFENEINISNHVECIKFYLNQKEALRSALNASNSQKRQVLKQNNRKCPHQGE</sequence>
<protein>
    <submittedName>
        <fullName evidence="1">CG31680</fullName>
    </submittedName>
</protein>
<keyword evidence="2" id="KW-1185">Reference proteome</keyword>
<gene>
    <name evidence="1" type="ORF">Dbus_chr2Lg1009</name>
</gene>
<dbReference type="EMBL" id="CP012523">
    <property type="protein sequence ID" value="ALC38924.1"/>
    <property type="molecule type" value="Genomic_DNA"/>
</dbReference>